<accession>A0A0C3QNL1</accession>
<dbReference type="PANTHER" id="PTHR46118">
    <property type="entry name" value="PROTEIN ABHD11"/>
    <property type="match status" value="1"/>
</dbReference>
<evidence type="ECO:0000256" key="2">
    <source>
        <dbReference type="ARBA" id="ARBA00022801"/>
    </source>
</evidence>
<keyword evidence="5" id="KW-1185">Reference proteome</keyword>
<dbReference type="HOGENOM" id="CLU_020336_53_0_1"/>
<dbReference type="InterPro" id="IPR000073">
    <property type="entry name" value="AB_hydrolase_1"/>
</dbReference>
<protein>
    <recommendedName>
        <fullName evidence="3">AB hydrolase-1 domain-containing protein</fullName>
    </recommendedName>
</protein>
<sequence>MLQASSRALPRVPLVRGHLRLNGPAIPSSFRRSTHSSTSVGLAFEEIPAKSPPTEFKASGPLVIVHGLFGSKQNWRSLAKRFHQTLHAPVYSLDLRNHGQSPHNEVMDYTSMANDIIEFCKEKSLKDINLLGHSLGGKAVMTAALSPELPPDVLSKLIVVDMSPARGPISDEFRTYLKAMKEIEHKRVKSRKEADDVLQSYEPDASVRQFLLTNLDRVSTAGKASPHQKFRIPLDILDKAIDGIGDFPYEPDHRTWEGKTLFVKGSKSKYINRRNIPIAKEYFPNMEMITLEAGHWVHAEQPVEFVNRVSEFILQP</sequence>
<reference evidence="4 5" key="1">
    <citation type="submission" date="2014-04" db="EMBL/GenBank/DDBJ databases">
        <authorList>
            <consortium name="DOE Joint Genome Institute"/>
            <person name="Kuo A."/>
            <person name="Girlanda M."/>
            <person name="Perotto S."/>
            <person name="Kohler A."/>
            <person name="Nagy L.G."/>
            <person name="Floudas D."/>
            <person name="Copeland A."/>
            <person name="Barry K.W."/>
            <person name="Cichocki N."/>
            <person name="Veneault-Fourrey C."/>
            <person name="LaButti K."/>
            <person name="Lindquist E.A."/>
            <person name="Lipzen A."/>
            <person name="Lundell T."/>
            <person name="Morin E."/>
            <person name="Murat C."/>
            <person name="Sun H."/>
            <person name="Tunlid A."/>
            <person name="Henrissat B."/>
            <person name="Grigoriev I.V."/>
            <person name="Hibbett D.S."/>
            <person name="Martin F."/>
            <person name="Nordberg H.P."/>
            <person name="Cantor M.N."/>
            <person name="Hua S.X."/>
        </authorList>
    </citation>
    <scope>NUCLEOTIDE SEQUENCE [LARGE SCALE GENOMIC DNA]</scope>
    <source>
        <strain evidence="4 5">MUT 4182</strain>
    </source>
</reference>
<name>A0A0C3QNL1_9AGAM</name>
<dbReference type="SUPFAM" id="SSF53474">
    <property type="entry name" value="alpha/beta-Hydrolases"/>
    <property type="match status" value="1"/>
</dbReference>
<dbReference type="PANTHER" id="PTHR46118:SF4">
    <property type="entry name" value="PROTEIN ABHD11"/>
    <property type="match status" value="1"/>
</dbReference>
<gene>
    <name evidence="4" type="ORF">M407DRAFT_178903</name>
</gene>
<dbReference type="AlphaFoldDB" id="A0A0C3QNL1"/>
<dbReference type="OrthoDB" id="8119704at2759"/>
<dbReference type="Gene3D" id="3.40.50.1820">
    <property type="entry name" value="alpha/beta hydrolase"/>
    <property type="match status" value="1"/>
</dbReference>
<dbReference type="GO" id="GO:0052689">
    <property type="term" value="F:carboxylic ester hydrolase activity"/>
    <property type="evidence" value="ECO:0007669"/>
    <property type="project" value="TreeGrafter"/>
</dbReference>
<proteinExistence type="inferred from homology"/>
<organism evidence="4 5">
    <name type="scientific">Tulasnella calospora MUT 4182</name>
    <dbReference type="NCBI Taxonomy" id="1051891"/>
    <lineage>
        <taxon>Eukaryota</taxon>
        <taxon>Fungi</taxon>
        <taxon>Dikarya</taxon>
        <taxon>Basidiomycota</taxon>
        <taxon>Agaricomycotina</taxon>
        <taxon>Agaricomycetes</taxon>
        <taxon>Cantharellales</taxon>
        <taxon>Tulasnellaceae</taxon>
        <taxon>Tulasnella</taxon>
    </lineage>
</organism>
<feature type="domain" description="AB hydrolase-1" evidence="3">
    <location>
        <begin position="61"/>
        <end position="301"/>
    </location>
</feature>
<keyword evidence="2" id="KW-0378">Hydrolase</keyword>
<dbReference type="EMBL" id="KN822991">
    <property type="protein sequence ID" value="KIO28719.1"/>
    <property type="molecule type" value="Genomic_DNA"/>
</dbReference>
<evidence type="ECO:0000313" key="4">
    <source>
        <dbReference type="EMBL" id="KIO28719.1"/>
    </source>
</evidence>
<dbReference type="FunFam" id="3.40.50.1820:FF:000039">
    <property type="entry name" value="Esterase ybfF"/>
    <property type="match status" value="1"/>
</dbReference>
<dbReference type="ESTHER" id="9homo-a0a0c3qnl1">
    <property type="family name" value="ABHD11-Acetyl_transferase"/>
</dbReference>
<dbReference type="GO" id="GO:0005739">
    <property type="term" value="C:mitochondrion"/>
    <property type="evidence" value="ECO:0007669"/>
    <property type="project" value="TreeGrafter"/>
</dbReference>
<dbReference type="Pfam" id="PF00561">
    <property type="entry name" value="Abhydrolase_1"/>
    <property type="match status" value="1"/>
</dbReference>
<reference evidence="5" key="2">
    <citation type="submission" date="2015-01" db="EMBL/GenBank/DDBJ databases">
        <title>Evolutionary Origins and Diversification of the Mycorrhizal Mutualists.</title>
        <authorList>
            <consortium name="DOE Joint Genome Institute"/>
            <consortium name="Mycorrhizal Genomics Consortium"/>
            <person name="Kohler A."/>
            <person name="Kuo A."/>
            <person name="Nagy L.G."/>
            <person name="Floudas D."/>
            <person name="Copeland A."/>
            <person name="Barry K.W."/>
            <person name="Cichocki N."/>
            <person name="Veneault-Fourrey C."/>
            <person name="LaButti K."/>
            <person name="Lindquist E.A."/>
            <person name="Lipzen A."/>
            <person name="Lundell T."/>
            <person name="Morin E."/>
            <person name="Murat C."/>
            <person name="Riley R."/>
            <person name="Ohm R."/>
            <person name="Sun H."/>
            <person name="Tunlid A."/>
            <person name="Henrissat B."/>
            <person name="Grigoriev I.V."/>
            <person name="Hibbett D.S."/>
            <person name="Martin F."/>
        </authorList>
    </citation>
    <scope>NUCLEOTIDE SEQUENCE [LARGE SCALE GENOMIC DNA]</scope>
    <source>
        <strain evidence="5">MUT 4182</strain>
    </source>
</reference>
<dbReference type="InterPro" id="IPR029058">
    <property type="entry name" value="AB_hydrolase_fold"/>
</dbReference>
<evidence type="ECO:0000313" key="5">
    <source>
        <dbReference type="Proteomes" id="UP000054248"/>
    </source>
</evidence>
<dbReference type="STRING" id="1051891.A0A0C3QNL1"/>
<comment type="similarity">
    <text evidence="1">Belongs to the AB hydrolase superfamily.</text>
</comment>
<dbReference type="Proteomes" id="UP000054248">
    <property type="component" value="Unassembled WGS sequence"/>
</dbReference>
<evidence type="ECO:0000259" key="3">
    <source>
        <dbReference type="Pfam" id="PF00561"/>
    </source>
</evidence>
<evidence type="ECO:0000256" key="1">
    <source>
        <dbReference type="ARBA" id="ARBA00008645"/>
    </source>
</evidence>